<evidence type="ECO:0000256" key="5">
    <source>
        <dbReference type="ARBA" id="ARBA00023237"/>
    </source>
</evidence>
<dbReference type="Gene3D" id="2.40.170.20">
    <property type="entry name" value="TonB-dependent receptor, beta-barrel domain"/>
    <property type="match status" value="1"/>
</dbReference>
<dbReference type="InterPro" id="IPR037066">
    <property type="entry name" value="Plug_dom_sf"/>
</dbReference>
<keyword evidence="3 6" id="KW-0798">TonB box</keyword>
<dbReference type="RefSeq" id="WP_284217391.1">
    <property type="nucleotide sequence ID" value="NZ_BSOT01000005.1"/>
</dbReference>
<evidence type="ECO:0000256" key="2">
    <source>
        <dbReference type="ARBA" id="ARBA00022729"/>
    </source>
</evidence>
<keyword evidence="10" id="KW-0675">Receptor</keyword>
<dbReference type="AlphaFoldDB" id="A0AA37SXY2"/>
<comment type="subcellular location">
    <subcellularLocation>
        <location evidence="1 6">Cell outer membrane</location>
    </subcellularLocation>
</comment>
<gene>
    <name evidence="10" type="ORF">GCM10007852_20000</name>
</gene>
<name>A0AA37SXY2_9ALTE</name>
<dbReference type="InterPro" id="IPR010917">
    <property type="entry name" value="TonB_rcpt_CS"/>
</dbReference>
<dbReference type="InterPro" id="IPR012910">
    <property type="entry name" value="Plug_dom"/>
</dbReference>
<keyword evidence="4 6" id="KW-0472">Membrane</keyword>
<evidence type="ECO:0000256" key="1">
    <source>
        <dbReference type="ARBA" id="ARBA00004442"/>
    </source>
</evidence>
<keyword evidence="11" id="KW-1185">Reference proteome</keyword>
<keyword evidence="5" id="KW-0998">Cell outer membrane</keyword>
<dbReference type="EMBL" id="BSOT01000005">
    <property type="protein sequence ID" value="GLR71092.1"/>
    <property type="molecule type" value="Genomic_DNA"/>
</dbReference>
<dbReference type="PANTHER" id="PTHR47234">
    <property type="match status" value="1"/>
</dbReference>
<dbReference type="Gene3D" id="2.170.130.10">
    <property type="entry name" value="TonB-dependent receptor, plug domain"/>
    <property type="match status" value="1"/>
</dbReference>
<evidence type="ECO:0000259" key="9">
    <source>
        <dbReference type="Pfam" id="PF07715"/>
    </source>
</evidence>
<evidence type="ECO:0000313" key="10">
    <source>
        <dbReference type="EMBL" id="GLR71092.1"/>
    </source>
</evidence>
<comment type="similarity">
    <text evidence="6">Belongs to the TonB-dependent receptor family.</text>
</comment>
<feature type="chain" id="PRO_5041220084" evidence="7">
    <location>
        <begin position="32"/>
        <end position="994"/>
    </location>
</feature>
<feature type="signal peptide" evidence="7">
    <location>
        <begin position="1"/>
        <end position="31"/>
    </location>
</feature>
<reference evidence="10" key="2">
    <citation type="submission" date="2023-01" db="EMBL/GenBank/DDBJ databases">
        <title>Draft genome sequence of Agaribacter marinus strain NBRC 110023.</title>
        <authorList>
            <person name="Sun Q."/>
            <person name="Mori K."/>
        </authorList>
    </citation>
    <scope>NUCLEOTIDE SEQUENCE</scope>
    <source>
        <strain evidence="10">NBRC 110023</strain>
    </source>
</reference>
<organism evidence="10 11">
    <name type="scientific">Agaribacter marinus</name>
    <dbReference type="NCBI Taxonomy" id="1431249"/>
    <lineage>
        <taxon>Bacteria</taxon>
        <taxon>Pseudomonadati</taxon>
        <taxon>Pseudomonadota</taxon>
        <taxon>Gammaproteobacteria</taxon>
        <taxon>Alteromonadales</taxon>
        <taxon>Alteromonadaceae</taxon>
        <taxon>Agaribacter</taxon>
    </lineage>
</organism>
<dbReference type="Pfam" id="PF07715">
    <property type="entry name" value="Plug"/>
    <property type="match status" value="1"/>
</dbReference>
<dbReference type="PANTHER" id="PTHR47234:SF2">
    <property type="entry name" value="TONB-DEPENDENT RECEPTOR"/>
    <property type="match status" value="1"/>
</dbReference>
<dbReference type="Proteomes" id="UP001156601">
    <property type="component" value="Unassembled WGS sequence"/>
</dbReference>
<dbReference type="SUPFAM" id="SSF56935">
    <property type="entry name" value="Porins"/>
    <property type="match status" value="1"/>
</dbReference>
<evidence type="ECO:0000256" key="7">
    <source>
        <dbReference type="SAM" id="SignalP"/>
    </source>
</evidence>
<feature type="domain" description="TonB-dependent receptor-like beta-barrel" evidence="8">
    <location>
        <begin position="401"/>
        <end position="951"/>
    </location>
</feature>
<evidence type="ECO:0000259" key="8">
    <source>
        <dbReference type="Pfam" id="PF00593"/>
    </source>
</evidence>
<proteinExistence type="inferred from homology"/>
<dbReference type="PROSITE" id="PS01156">
    <property type="entry name" value="TONB_DEPENDENT_REC_2"/>
    <property type="match status" value="1"/>
</dbReference>
<protein>
    <submittedName>
        <fullName evidence="10">TonB-dependent receptor</fullName>
    </submittedName>
</protein>
<evidence type="ECO:0000256" key="4">
    <source>
        <dbReference type="ARBA" id="ARBA00023136"/>
    </source>
</evidence>
<sequence length="994" mass="108471">MKTENKWFTRHALGSAVAVALTATTATSLYAQENTDITEAEEAETTEKISVLGSRIRKGGFDSASPLDIVLTESALKQGIGDLGGLLRNSSSIAGSSQVTPASSTAFVQNGGEGAQTIGLRGLGPNRTLVLINGRRTGPAGTRGGVSSFDFNILPLAAVERLDILKDGASSLYGSDAVAGVINVITKKEDGGEVAVFSSLPTESGGEEFRVNATYGKTFDNGSFSATVDYRKQSELVKGDRDFYNCGEQYIFDQDTGERADTIDPRTGSAWCNDLLWGHVWLYDYQDGDSDNVPTGAKAQFDYDGDLGNYLPPLANEPGNDAQLRMPPGWFLVNYDRASDGVTNADHPFQDQESFIPEIETTTVFLQADYSITDNIEVYAETLLNRRESSANGYRQFWSYKYNETFFATDSLSEGWTGSQWLSPTAITDHNDSGQTVDYTRFVAGITGDINDDWYFDAYVQTSKSDGDYYNDIIYNDSIVDQNFASGSCVGQTTSVREVACVDVPWLSPDLLNGVVSDDVRQFLFGRDFGNTEYTQTTVEAFVSGSLFEMPAGTVGMAIGASYQEDEIVDTPGEQTLLSNVWGASAAGITQGKDETVAVFTEFSVPLLDDLPMVEFLDLEISGRYTDVKSFGSDSTYKIGLNWGLTEEWRVRASKGTSFRSPALFELYLADQSSFLGQRAVDPCINWGANLETGAITETIANNCAADGIASDYVGGAISATVFTGGGAGVLEAETSVSRNAAIVWTPDFADISFSVDWFDIEISGEVTQLGGANLVRRCYSSEFFGSGEPLCDQFDRDPADQRIVDVRDSFINIASQRNRGYDVKFSYTFEAAGGEVEFYTEHTFQKEAQRALFADTLEDENGEFGEPKHVASYSLSYLKNNWSLDWAVNYVGAVSNVQSYFDRVGRNTATYRGQEVDIVLGAESVMYHNFSGAYSFDDEGILVRIGLSNVFDKEPPRVTTLNLGELNSQGNSAFYSQYLARGRSLFVNASYEF</sequence>
<reference evidence="10" key="1">
    <citation type="journal article" date="2014" name="Int. J. Syst. Evol. Microbiol.">
        <title>Complete genome sequence of Corynebacterium casei LMG S-19264T (=DSM 44701T), isolated from a smear-ripened cheese.</title>
        <authorList>
            <consortium name="US DOE Joint Genome Institute (JGI-PGF)"/>
            <person name="Walter F."/>
            <person name="Albersmeier A."/>
            <person name="Kalinowski J."/>
            <person name="Ruckert C."/>
        </authorList>
    </citation>
    <scope>NUCLEOTIDE SEQUENCE</scope>
    <source>
        <strain evidence="10">NBRC 110023</strain>
    </source>
</reference>
<evidence type="ECO:0000313" key="11">
    <source>
        <dbReference type="Proteomes" id="UP001156601"/>
    </source>
</evidence>
<evidence type="ECO:0000256" key="6">
    <source>
        <dbReference type="RuleBase" id="RU003357"/>
    </source>
</evidence>
<evidence type="ECO:0000256" key="3">
    <source>
        <dbReference type="ARBA" id="ARBA00023077"/>
    </source>
</evidence>
<dbReference type="Pfam" id="PF00593">
    <property type="entry name" value="TonB_dep_Rec_b-barrel"/>
    <property type="match status" value="1"/>
</dbReference>
<accession>A0AA37SXY2</accession>
<dbReference type="InterPro" id="IPR036942">
    <property type="entry name" value="Beta-barrel_TonB_sf"/>
</dbReference>
<feature type="domain" description="TonB-dependent receptor plug" evidence="9">
    <location>
        <begin position="74"/>
        <end position="181"/>
    </location>
</feature>
<comment type="caution">
    <text evidence="10">The sequence shown here is derived from an EMBL/GenBank/DDBJ whole genome shotgun (WGS) entry which is preliminary data.</text>
</comment>
<dbReference type="InterPro" id="IPR000531">
    <property type="entry name" value="Beta-barrel_TonB"/>
</dbReference>
<keyword evidence="2 7" id="KW-0732">Signal</keyword>
<dbReference type="GO" id="GO:0009279">
    <property type="term" value="C:cell outer membrane"/>
    <property type="evidence" value="ECO:0007669"/>
    <property type="project" value="UniProtKB-SubCell"/>
</dbReference>